<dbReference type="InterPro" id="IPR029044">
    <property type="entry name" value="Nucleotide-diphossugar_trans"/>
</dbReference>
<dbReference type="GO" id="GO:0016740">
    <property type="term" value="F:transferase activity"/>
    <property type="evidence" value="ECO:0007669"/>
    <property type="project" value="UniProtKB-KW"/>
</dbReference>
<reference evidence="3 4" key="1">
    <citation type="submission" date="2020-04" db="EMBL/GenBank/DDBJ databases">
        <title>Massilia sp. RP-1-19 isolated from soil.</title>
        <authorList>
            <person name="Dahal R.H."/>
        </authorList>
    </citation>
    <scope>NUCLEOTIDE SEQUENCE [LARGE SCALE GENOMIC DNA]</scope>
    <source>
        <strain evidence="3 4">RP-1-19</strain>
    </source>
</reference>
<dbReference type="Gene3D" id="3.90.550.10">
    <property type="entry name" value="Spore Coat Polysaccharide Biosynthesis Protein SpsA, Chain A"/>
    <property type="match status" value="1"/>
</dbReference>
<dbReference type="Pfam" id="PF00535">
    <property type="entry name" value="Glycos_transf_2"/>
    <property type="match status" value="1"/>
</dbReference>
<keyword evidence="3" id="KW-0808">Transferase</keyword>
<keyword evidence="4" id="KW-1185">Reference proteome</keyword>
<evidence type="ECO:0000313" key="3">
    <source>
        <dbReference type="EMBL" id="NML62307.1"/>
    </source>
</evidence>
<dbReference type="AlphaFoldDB" id="A0A848HMS3"/>
<proteinExistence type="predicted"/>
<dbReference type="RefSeq" id="WP_169467168.1">
    <property type="nucleotide sequence ID" value="NZ_JABBGG010000008.1"/>
</dbReference>
<dbReference type="CDD" id="cd00761">
    <property type="entry name" value="Glyco_tranf_GTA_type"/>
    <property type="match status" value="1"/>
</dbReference>
<feature type="transmembrane region" description="Helical" evidence="1">
    <location>
        <begin position="272"/>
        <end position="289"/>
    </location>
</feature>
<dbReference type="PANTHER" id="PTHR43685">
    <property type="entry name" value="GLYCOSYLTRANSFERASE"/>
    <property type="match status" value="1"/>
</dbReference>
<dbReference type="InterPro" id="IPR001173">
    <property type="entry name" value="Glyco_trans_2-like"/>
</dbReference>
<name>A0A848HMS3_9BURK</name>
<keyword evidence="1" id="KW-0472">Membrane</keyword>
<dbReference type="InterPro" id="IPR050834">
    <property type="entry name" value="Glycosyltransf_2"/>
</dbReference>
<keyword evidence="1" id="KW-0812">Transmembrane</keyword>
<dbReference type="SUPFAM" id="SSF53448">
    <property type="entry name" value="Nucleotide-diphospho-sugar transferases"/>
    <property type="match status" value="1"/>
</dbReference>
<sequence>MQPAQNMPEQPVPAVSVVLPTCGRVDLLDRCLDALMRQTLDGRRFEVIVMDDNPGHNTRQLVAVWRASAGERGPDLRYMPNTASHGPAAVRNLGWRNARAPIVAFTEDDTVPSPSWLKHGMDAFTDNVDVVSGRVDTPRTGALTDYRREARTFEHAEFATANCFCRKSVLEKMGGFDERFHAGWPDDFHFRLLKIRAAIARAEHALVVQPVRPVAWGASVWQLKSLAFDALLYKTHPQLYRQKIRATPAWEHYATVAALAIGLFGVGAGSTAIASTGATVWVVMTALLCRKRLRGASRSLSHVAEVIVTSALIPPTAVFWRLAGAIRFRVRFA</sequence>
<keyword evidence="1" id="KW-1133">Transmembrane helix</keyword>
<comment type="caution">
    <text evidence="3">The sequence shown here is derived from an EMBL/GenBank/DDBJ whole genome shotgun (WGS) entry which is preliminary data.</text>
</comment>
<gene>
    <name evidence="3" type="ORF">HHL21_14720</name>
</gene>
<evidence type="ECO:0000259" key="2">
    <source>
        <dbReference type="Pfam" id="PF00535"/>
    </source>
</evidence>
<organism evidence="3 4">
    <name type="scientific">Massilia polaris</name>
    <dbReference type="NCBI Taxonomy" id="2728846"/>
    <lineage>
        <taxon>Bacteria</taxon>
        <taxon>Pseudomonadati</taxon>
        <taxon>Pseudomonadota</taxon>
        <taxon>Betaproteobacteria</taxon>
        <taxon>Burkholderiales</taxon>
        <taxon>Oxalobacteraceae</taxon>
        <taxon>Telluria group</taxon>
        <taxon>Massilia</taxon>
    </lineage>
</organism>
<feature type="domain" description="Glycosyltransferase 2-like" evidence="2">
    <location>
        <begin position="16"/>
        <end position="151"/>
    </location>
</feature>
<protein>
    <submittedName>
        <fullName evidence="3">Glycosyltransferase family 2 protein</fullName>
    </submittedName>
</protein>
<dbReference type="Proteomes" id="UP000583752">
    <property type="component" value="Unassembled WGS sequence"/>
</dbReference>
<dbReference type="PANTHER" id="PTHR43685:SF3">
    <property type="entry name" value="SLR2126 PROTEIN"/>
    <property type="match status" value="1"/>
</dbReference>
<evidence type="ECO:0000313" key="4">
    <source>
        <dbReference type="Proteomes" id="UP000583752"/>
    </source>
</evidence>
<dbReference type="EMBL" id="JABBGG010000008">
    <property type="protein sequence ID" value="NML62307.1"/>
    <property type="molecule type" value="Genomic_DNA"/>
</dbReference>
<evidence type="ECO:0000256" key="1">
    <source>
        <dbReference type="SAM" id="Phobius"/>
    </source>
</evidence>
<accession>A0A848HMS3</accession>